<dbReference type="AlphaFoldDB" id="A0A0F8WWI1"/>
<evidence type="ECO:0000313" key="1">
    <source>
        <dbReference type="EMBL" id="KKK61018.1"/>
    </source>
</evidence>
<comment type="caution">
    <text evidence="1">The sequence shown here is derived from an EMBL/GenBank/DDBJ whole genome shotgun (WGS) entry which is preliminary data.</text>
</comment>
<accession>A0A0F8WWI1</accession>
<reference evidence="1" key="1">
    <citation type="journal article" date="2015" name="Nature">
        <title>Complex archaea that bridge the gap between prokaryotes and eukaryotes.</title>
        <authorList>
            <person name="Spang A."/>
            <person name="Saw J.H."/>
            <person name="Jorgensen S.L."/>
            <person name="Zaremba-Niedzwiedzka K."/>
            <person name="Martijn J."/>
            <person name="Lind A.E."/>
            <person name="van Eijk R."/>
            <person name="Schleper C."/>
            <person name="Guy L."/>
            <person name="Ettema T.J."/>
        </authorList>
    </citation>
    <scope>NUCLEOTIDE SEQUENCE</scope>
</reference>
<gene>
    <name evidence="1" type="ORF">LCGC14_3018530</name>
</gene>
<proteinExistence type="predicted"/>
<sequence>MVLIVAQSWYPVSQAEKAGKAYLDALKKYPEDRSLGKPILRSAVKISKEGIHTIAISSVKEGKFKEAMDYVIKVSLMNAESIEGLKTTIDTYYDLVEAMPFVGLKAPE</sequence>
<protein>
    <submittedName>
        <fullName evidence="1">Uncharacterized protein</fullName>
    </submittedName>
</protein>
<dbReference type="EMBL" id="LAZR01062683">
    <property type="protein sequence ID" value="KKK61018.1"/>
    <property type="molecule type" value="Genomic_DNA"/>
</dbReference>
<name>A0A0F8WWI1_9ZZZZ</name>
<organism evidence="1">
    <name type="scientific">marine sediment metagenome</name>
    <dbReference type="NCBI Taxonomy" id="412755"/>
    <lineage>
        <taxon>unclassified sequences</taxon>
        <taxon>metagenomes</taxon>
        <taxon>ecological metagenomes</taxon>
    </lineage>
</organism>